<dbReference type="GeneID" id="114862812"/>
<sequence length="213" mass="23651">MKMMTGENSTEASEVTMDDVRNLIKKKDEIEEQIKAYYDVLEDQGVGLEGALVDEEGYPRADINLYQIRTARHNISCLQNDHKAIMAEIEEALHKLHAREKAKRECDEAEAQEEAMEQQVTLPPPFARVDAVTQGSPASGAGLRVGDEVIEFGSVNTGNFQNLQNIAAVVQHSDGKPLRVTVIRDGQKTQMSLTPQRWSGRGLLGCNIVPIHR</sequence>
<evidence type="ECO:0000256" key="6">
    <source>
        <dbReference type="ARBA" id="ARBA00062195"/>
    </source>
</evidence>
<dbReference type="AlphaFoldDB" id="A0A6P7NMV6"/>
<protein>
    <recommendedName>
        <fullName evidence="2">26S proteasome non-ATPase regulatory subunit 9</fullName>
    </recommendedName>
    <alternativeName>
        <fullName evidence="4">26S proteasome regulatory subunit p27</fullName>
    </alternativeName>
</protein>
<feature type="coiled-coil region" evidence="7">
    <location>
        <begin position="75"/>
        <end position="119"/>
    </location>
</feature>
<evidence type="ECO:0000256" key="4">
    <source>
        <dbReference type="ARBA" id="ARBA00030007"/>
    </source>
</evidence>
<dbReference type="GO" id="GO:0000502">
    <property type="term" value="C:proteasome complex"/>
    <property type="evidence" value="ECO:0007669"/>
    <property type="project" value="UniProtKB-KW"/>
</dbReference>
<name>A0A6P7NMV6_BETSP</name>
<reference evidence="10" key="1">
    <citation type="submission" date="2025-08" db="UniProtKB">
        <authorList>
            <consortium name="RefSeq"/>
        </authorList>
    </citation>
    <scope>IDENTIFICATION</scope>
</reference>
<dbReference type="FunCoup" id="A0A6P7NMV6">
    <property type="interactions" value="1913"/>
</dbReference>
<dbReference type="SMART" id="SM00228">
    <property type="entry name" value="PDZ"/>
    <property type="match status" value="1"/>
</dbReference>
<dbReference type="FunFam" id="2.30.42.10:FF:000107">
    <property type="entry name" value="26S proteasome non-ATPase regulatory subunit 9"/>
    <property type="match status" value="1"/>
</dbReference>
<evidence type="ECO:0000256" key="3">
    <source>
        <dbReference type="ARBA" id="ARBA00023186"/>
    </source>
</evidence>
<accession>A0A6P7NMV6</accession>
<keyword evidence="9" id="KW-1185">Reference proteome</keyword>
<keyword evidence="3" id="KW-0143">Chaperone</keyword>
<organism evidence="9 10">
    <name type="scientific">Betta splendens</name>
    <name type="common">Siamese fighting fish</name>
    <dbReference type="NCBI Taxonomy" id="158456"/>
    <lineage>
        <taxon>Eukaryota</taxon>
        <taxon>Metazoa</taxon>
        <taxon>Chordata</taxon>
        <taxon>Craniata</taxon>
        <taxon>Vertebrata</taxon>
        <taxon>Euteleostomi</taxon>
        <taxon>Actinopterygii</taxon>
        <taxon>Neopterygii</taxon>
        <taxon>Teleostei</taxon>
        <taxon>Neoteleostei</taxon>
        <taxon>Acanthomorphata</taxon>
        <taxon>Anabantaria</taxon>
        <taxon>Anabantiformes</taxon>
        <taxon>Anabantoidei</taxon>
        <taxon>Osphronemidae</taxon>
        <taxon>Betta</taxon>
    </lineage>
</organism>
<dbReference type="PANTHER" id="PTHR12651:SF1">
    <property type="entry name" value="26S PROTEASOME NON-ATPASE REGULATORY SUBUNIT 9"/>
    <property type="match status" value="1"/>
</dbReference>
<gene>
    <name evidence="10" type="primary">psmd9</name>
</gene>
<evidence type="ECO:0000256" key="2">
    <source>
        <dbReference type="ARBA" id="ARBA00014937"/>
    </source>
</evidence>
<feature type="domain" description="PDZ" evidence="8">
    <location>
        <begin position="112"/>
        <end position="186"/>
    </location>
</feature>
<dbReference type="GO" id="GO:0005634">
    <property type="term" value="C:nucleus"/>
    <property type="evidence" value="ECO:0007669"/>
    <property type="project" value="TreeGrafter"/>
</dbReference>
<evidence type="ECO:0000259" key="8">
    <source>
        <dbReference type="SMART" id="SM00228"/>
    </source>
</evidence>
<dbReference type="CTD" id="5715"/>
<dbReference type="PANTHER" id="PTHR12651">
    <property type="entry name" value="26S PROTEASOME NON-ATPASE REGULATORY SUBUNIT 9"/>
    <property type="match status" value="1"/>
</dbReference>
<dbReference type="Gene3D" id="2.30.42.10">
    <property type="match status" value="1"/>
</dbReference>
<dbReference type="SUPFAM" id="SSF50156">
    <property type="entry name" value="PDZ domain-like"/>
    <property type="match status" value="1"/>
</dbReference>
<dbReference type="InParanoid" id="A0A6P7NMV6"/>
<dbReference type="InterPro" id="IPR001478">
    <property type="entry name" value="PDZ"/>
</dbReference>
<evidence type="ECO:0000256" key="5">
    <source>
        <dbReference type="ARBA" id="ARBA00054581"/>
    </source>
</evidence>
<dbReference type="Pfam" id="PF18265">
    <property type="entry name" value="Nas2_N"/>
    <property type="match status" value="1"/>
</dbReference>
<comment type="similarity">
    <text evidence="1">Belongs to the proteasome subunit p27 family.</text>
</comment>
<dbReference type="GO" id="GO:0070682">
    <property type="term" value="P:proteasome regulatory particle assembly"/>
    <property type="evidence" value="ECO:0007669"/>
    <property type="project" value="InterPro"/>
</dbReference>
<dbReference type="GO" id="GO:0005737">
    <property type="term" value="C:cytoplasm"/>
    <property type="evidence" value="ECO:0007669"/>
    <property type="project" value="TreeGrafter"/>
</dbReference>
<dbReference type="InterPro" id="IPR035269">
    <property type="entry name" value="PSMD9"/>
</dbReference>
<keyword evidence="7" id="KW-0175">Coiled coil</keyword>
<dbReference type="InterPro" id="IPR041489">
    <property type="entry name" value="PDZ_6"/>
</dbReference>
<comment type="subunit">
    <text evidence="6">Interacts with PSMC3. Part of a transient complex (modulator) containing PSMD9, PSMC6 and PSMC3 formed during the assembly of the 26S proteasome.</text>
</comment>
<evidence type="ECO:0000313" key="9">
    <source>
        <dbReference type="Proteomes" id="UP000515150"/>
    </source>
</evidence>
<evidence type="ECO:0000313" key="10">
    <source>
        <dbReference type="RefSeq" id="XP_029019343.1"/>
    </source>
</evidence>
<evidence type="ECO:0000256" key="1">
    <source>
        <dbReference type="ARBA" id="ARBA00005256"/>
    </source>
</evidence>
<evidence type="ECO:0000256" key="7">
    <source>
        <dbReference type="SAM" id="Coils"/>
    </source>
</evidence>
<proteinExistence type="inferred from homology"/>
<dbReference type="InterPro" id="IPR040815">
    <property type="entry name" value="Nas2_N"/>
</dbReference>
<dbReference type="Proteomes" id="UP000515150">
    <property type="component" value="Chromosome 9"/>
</dbReference>
<dbReference type="Gene3D" id="6.10.140.1710">
    <property type="match status" value="1"/>
</dbReference>
<comment type="function">
    <text evidence="5">Acts as a chaperone during the assembly of the 26S proteasome, specifically of the base subcomplex of the PA700/19S regulatory complex (RC). During the base subcomplex assembly is part of an intermediate PSMD9:PSMC6:PSMC3 module, also known as modulator trimer complex; PSMD9 is released during the further base assembly process.</text>
</comment>
<dbReference type="OrthoDB" id="72325at2759"/>
<dbReference type="RefSeq" id="XP_029019343.1">
    <property type="nucleotide sequence ID" value="XM_029163510.3"/>
</dbReference>
<keyword evidence="10" id="KW-0647">Proteasome</keyword>
<dbReference type="Pfam" id="PF17820">
    <property type="entry name" value="PDZ_6"/>
    <property type="match status" value="1"/>
</dbReference>
<dbReference type="InterPro" id="IPR036034">
    <property type="entry name" value="PDZ_sf"/>
</dbReference>
<dbReference type="KEGG" id="bspl:114862812"/>